<gene>
    <name evidence="2" type="ORF">XJ44_02715</name>
</gene>
<dbReference type="Pfam" id="PF01966">
    <property type="entry name" value="HD"/>
    <property type="match status" value="1"/>
</dbReference>
<dbReference type="CDD" id="cd00077">
    <property type="entry name" value="HDc"/>
    <property type="match status" value="1"/>
</dbReference>
<dbReference type="InterPro" id="IPR003607">
    <property type="entry name" value="HD/PDEase_dom"/>
</dbReference>
<evidence type="ECO:0000259" key="1">
    <source>
        <dbReference type="Pfam" id="PF01966"/>
    </source>
</evidence>
<organism evidence="2 3">
    <name type="scientific">Thermosipho affectus</name>
    <dbReference type="NCBI Taxonomy" id="660294"/>
    <lineage>
        <taxon>Bacteria</taxon>
        <taxon>Thermotogati</taxon>
        <taxon>Thermotogota</taxon>
        <taxon>Thermotogae</taxon>
        <taxon>Thermotogales</taxon>
        <taxon>Fervidobacteriaceae</taxon>
        <taxon>Thermosipho</taxon>
    </lineage>
</organism>
<protein>
    <submittedName>
        <fullName evidence="2">Phosphohydrolase</fullName>
    </submittedName>
</protein>
<keyword evidence="3" id="KW-1185">Reference proteome</keyword>
<sequence>MKLKNISIDNKGEKGKKLLLRLNIKKHTVEFYESIDIDAIYLLSNYFEIFDPEFITPVLPKLLNSNNLDESLKILKDFWHLKELKLTDKVKEIKFENNIFEYPLKSKASGELGTLIFYSVTPEFVLNFLSISDSITSILEGLIIQKRMSIILSDTIDALSEALAKRRNKNQEKNKKIEKNIISLGKKFGFNMDLLKLCAKIYDIGMIGIPDQQEDSGEKHVKYGYEILSKIEDIPKELLDAVLFHHEKLDGSGPLKVKDVPLIAQIIGIVIEVFENNVPIESLSGKYDPRLLKELKHG</sequence>
<reference evidence="2 3" key="1">
    <citation type="submission" date="2015-06" db="EMBL/GenBank/DDBJ databases">
        <title>Genome sequencing of Thermotogales isolates from hydrothermal vents.</title>
        <authorList>
            <person name="Haverkamp T.H."/>
            <person name="Kublanov I.V."/>
            <person name="Nesbo C.L."/>
        </authorList>
    </citation>
    <scope>NUCLEOTIDE SEQUENCE [LARGE SCALE GENOMIC DNA]</scope>
    <source>
        <strain evidence="3">ik275mar</strain>
    </source>
</reference>
<name>A0ABX3IIL8_9BACT</name>
<dbReference type="PANTHER" id="PTHR43155">
    <property type="entry name" value="CYCLIC DI-GMP PHOSPHODIESTERASE PA4108-RELATED"/>
    <property type="match status" value="1"/>
</dbReference>
<dbReference type="Gene3D" id="1.10.3210.10">
    <property type="entry name" value="Hypothetical protein af1432"/>
    <property type="match status" value="1"/>
</dbReference>
<evidence type="ECO:0000313" key="3">
    <source>
        <dbReference type="Proteomes" id="UP000242616"/>
    </source>
</evidence>
<dbReference type="EMBL" id="LBFC01000007">
    <property type="protein sequence ID" value="ONN27663.1"/>
    <property type="molecule type" value="Genomic_DNA"/>
</dbReference>
<comment type="caution">
    <text evidence="2">The sequence shown here is derived from an EMBL/GenBank/DDBJ whole genome shotgun (WGS) entry which is preliminary data.</text>
</comment>
<dbReference type="SUPFAM" id="SSF109604">
    <property type="entry name" value="HD-domain/PDEase-like"/>
    <property type="match status" value="1"/>
</dbReference>
<dbReference type="InterPro" id="IPR006674">
    <property type="entry name" value="HD_domain"/>
</dbReference>
<dbReference type="RefSeq" id="WP_077197983.1">
    <property type="nucleotide sequence ID" value="NZ_LBFC01000007.1"/>
</dbReference>
<proteinExistence type="predicted"/>
<evidence type="ECO:0000313" key="2">
    <source>
        <dbReference type="EMBL" id="ONN27663.1"/>
    </source>
</evidence>
<feature type="domain" description="HD" evidence="1">
    <location>
        <begin position="183"/>
        <end position="267"/>
    </location>
</feature>
<dbReference type="PANTHER" id="PTHR43155:SF2">
    <property type="entry name" value="CYCLIC DI-GMP PHOSPHODIESTERASE PA4108"/>
    <property type="match status" value="1"/>
</dbReference>
<accession>A0ABX3IIL8</accession>
<dbReference type="Proteomes" id="UP000242616">
    <property type="component" value="Unassembled WGS sequence"/>
</dbReference>